<dbReference type="AlphaFoldDB" id="A0A1M5LDQ6"/>
<gene>
    <name evidence="2" type="ORF">SAMN05444003_0235</name>
</gene>
<sequence>MQYLIWIGTVISVIGLAGIIMSIVRVSKAKKANLSDEDMRERISKILPLNLGSLFLSVIGLMMVILGISFS</sequence>
<keyword evidence="1" id="KW-1133">Transmembrane helix</keyword>
<organism evidence="2 3">
    <name type="scientific">Cognatiyoonia sediminum</name>
    <dbReference type="NCBI Taxonomy" id="1508389"/>
    <lineage>
        <taxon>Bacteria</taxon>
        <taxon>Pseudomonadati</taxon>
        <taxon>Pseudomonadota</taxon>
        <taxon>Alphaproteobacteria</taxon>
        <taxon>Rhodobacterales</taxon>
        <taxon>Paracoccaceae</taxon>
        <taxon>Cognatiyoonia</taxon>
    </lineage>
</organism>
<dbReference type="Proteomes" id="UP000184074">
    <property type="component" value="Unassembled WGS sequence"/>
</dbReference>
<proteinExistence type="predicted"/>
<name>A0A1M5LDQ6_9RHOB</name>
<reference evidence="2 3" key="1">
    <citation type="submission" date="2016-11" db="EMBL/GenBank/DDBJ databases">
        <authorList>
            <person name="Jaros S."/>
            <person name="Januszkiewicz K."/>
            <person name="Wedrychowicz H."/>
        </authorList>
    </citation>
    <scope>NUCLEOTIDE SEQUENCE [LARGE SCALE GENOMIC DNA]</scope>
    <source>
        <strain evidence="2 3">DSM 28715</strain>
    </source>
</reference>
<evidence type="ECO:0000256" key="1">
    <source>
        <dbReference type="SAM" id="Phobius"/>
    </source>
</evidence>
<dbReference type="EMBL" id="FQXB01000001">
    <property type="protein sequence ID" value="SHG63158.1"/>
    <property type="molecule type" value="Genomic_DNA"/>
</dbReference>
<dbReference type="STRING" id="1508389.SAMN05444003_0235"/>
<accession>A0A1M5LDQ6</accession>
<evidence type="ECO:0000313" key="2">
    <source>
        <dbReference type="EMBL" id="SHG63158.1"/>
    </source>
</evidence>
<dbReference type="OrthoDB" id="7875737at2"/>
<dbReference type="RefSeq" id="WP_072898649.1">
    <property type="nucleotide sequence ID" value="NZ_FQXB01000001.1"/>
</dbReference>
<evidence type="ECO:0000313" key="3">
    <source>
        <dbReference type="Proteomes" id="UP000184074"/>
    </source>
</evidence>
<keyword evidence="1" id="KW-0472">Membrane</keyword>
<feature type="transmembrane region" description="Helical" evidence="1">
    <location>
        <begin position="6"/>
        <end position="26"/>
    </location>
</feature>
<feature type="transmembrane region" description="Helical" evidence="1">
    <location>
        <begin position="47"/>
        <end position="70"/>
    </location>
</feature>
<keyword evidence="3" id="KW-1185">Reference proteome</keyword>
<keyword evidence="1" id="KW-0812">Transmembrane</keyword>
<protein>
    <submittedName>
        <fullName evidence="2">Uncharacterized protein</fullName>
    </submittedName>
</protein>